<keyword evidence="2" id="KW-1185">Reference proteome</keyword>
<proteinExistence type="predicted"/>
<dbReference type="EMBL" id="JAGHQL010000015">
    <property type="protein sequence ID" value="KAH0544653.1"/>
    <property type="molecule type" value="Genomic_DNA"/>
</dbReference>
<gene>
    <name evidence="1" type="ORF">FGG08_001158</name>
</gene>
<evidence type="ECO:0000313" key="1">
    <source>
        <dbReference type="EMBL" id="KAH0544653.1"/>
    </source>
</evidence>
<protein>
    <submittedName>
        <fullName evidence="1">Uncharacterized protein</fullName>
    </submittedName>
</protein>
<organism evidence="1 2">
    <name type="scientific">Glutinoglossum americanum</name>
    <dbReference type="NCBI Taxonomy" id="1670608"/>
    <lineage>
        <taxon>Eukaryota</taxon>
        <taxon>Fungi</taxon>
        <taxon>Dikarya</taxon>
        <taxon>Ascomycota</taxon>
        <taxon>Pezizomycotina</taxon>
        <taxon>Geoglossomycetes</taxon>
        <taxon>Geoglossales</taxon>
        <taxon>Geoglossaceae</taxon>
        <taxon>Glutinoglossum</taxon>
    </lineage>
</organism>
<accession>A0A9P8IBY0</accession>
<reference evidence="1" key="1">
    <citation type="submission" date="2021-03" db="EMBL/GenBank/DDBJ databases">
        <title>Comparative genomics and phylogenomic investigation of the class Geoglossomycetes provide insights into ecological specialization and systematics.</title>
        <authorList>
            <person name="Melie T."/>
            <person name="Pirro S."/>
            <person name="Miller A.N."/>
            <person name="Quandt A."/>
        </authorList>
    </citation>
    <scope>NUCLEOTIDE SEQUENCE</scope>
    <source>
        <strain evidence="1">GBOQ0MN5Z8</strain>
    </source>
</reference>
<dbReference type="OrthoDB" id="3439703at2759"/>
<dbReference type="AlphaFoldDB" id="A0A9P8IBY0"/>
<dbReference type="Proteomes" id="UP000698800">
    <property type="component" value="Unassembled WGS sequence"/>
</dbReference>
<evidence type="ECO:0000313" key="2">
    <source>
        <dbReference type="Proteomes" id="UP000698800"/>
    </source>
</evidence>
<comment type="caution">
    <text evidence="1">The sequence shown here is derived from an EMBL/GenBank/DDBJ whole genome shotgun (WGS) entry which is preliminary data.</text>
</comment>
<sequence length="202" mass="22732">MRLHHMANLGQDQNVLFRSDFLSSYLTQQEAPITHDAVTQEFMENSAFNQDQISINSLIDFIAHIALPIEIPQPFFSLAVEWKLTARAGVAMVWARRQLQYLAAGNYGQAAESLCFSLTADSNIGVIWVQWFSSDSYYMKRVKGFFFGCSDSVGELTALIAKIVDWGLNTRVKDVKKDLNTLIGEERNGLLGREKETEEGEG</sequence>
<name>A0A9P8IBY0_9PEZI</name>